<dbReference type="OrthoDB" id="8447652at2"/>
<keyword evidence="1" id="KW-0812">Transmembrane</keyword>
<keyword evidence="1" id="KW-0472">Membrane</keyword>
<feature type="transmembrane region" description="Helical" evidence="1">
    <location>
        <begin position="30"/>
        <end position="53"/>
    </location>
</feature>
<dbReference type="EMBL" id="BJLH01000004">
    <property type="protein sequence ID" value="GEA59839.1"/>
    <property type="molecule type" value="Genomic_DNA"/>
</dbReference>
<dbReference type="InterPro" id="IPR019275">
    <property type="entry name" value="DUF2301"/>
</dbReference>
<gene>
    <name evidence="2" type="ORF">VCO01S_10320</name>
</gene>
<reference evidence="2 3" key="1">
    <citation type="submission" date="2019-06" db="EMBL/GenBank/DDBJ databases">
        <title>Whole genome shotgun sequence of Vibrio comitans NBRC 102076.</title>
        <authorList>
            <person name="Hosoyama A."/>
            <person name="Uohara A."/>
            <person name="Ohji S."/>
            <person name="Ichikawa N."/>
        </authorList>
    </citation>
    <scope>NUCLEOTIDE SEQUENCE [LARGE SCALE GENOMIC DNA]</scope>
    <source>
        <strain evidence="2 3">NBRC 102076</strain>
    </source>
</reference>
<proteinExistence type="predicted"/>
<keyword evidence="1" id="KW-1133">Transmembrane helix</keyword>
<evidence type="ECO:0000256" key="1">
    <source>
        <dbReference type="SAM" id="Phobius"/>
    </source>
</evidence>
<evidence type="ECO:0000313" key="3">
    <source>
        <dbReference type="Proteomes" id="UP000318242"/>
    </source>
</evidence>
<feature type="transmembrane region" description="Helical" evidence="1">
    <location>
        <begin position="131"/>
        <end position="149"/>
    </location>
</feature>
<evidence type="ECO:0000313" key="2">
    <source>
        <dbReference type="EMBL" id="GEA59839.1"/>
    </source>
</evidence>
<protein>
    <submittedName>
        <fullName evidence="2">Membrane protein</fullName>
    </submittedName>
</protein>
<name>A0A4Y3IK00_9VIBR</name>
<accession>A0A4Y3IK00</accession>
<keyword evidence="3" id="KW-1185">Reference proteome</keyword>
<dbReference type="Proteomes" id="UP000318242">
    <property type="component" value="Unassembled WGS sequence"/>
</dbReference>
<dbReference type="Pfam" id="PF10063">
    <property type="entry name" value="DUF2301"/>
    <property type="match status" value="1"/>
</dbReference>
<feature type="transmembrane region" description="Helical" evidence="1">
    <location>
        <begin position="155"/>
        <end position="172"/>
    </location>
</feature>
<comment type="caution">
    <text evidence="2">The sequence shown here is derived from an EMBL/GenBank/DDBJ whole genome shotgun (WGS) entry which is preliminary data.</text>
</comment>
<organism evidence="2 3">
    <name type="scientific">Vibrio comitans NBRC 102076</name>
    <dbReference type="NCBI Taxonomy" id="1219078"/>
    <lineage>
        <taxon>Bacteria</taxon>
        <taxon>Pseudomonadati</taxon>
        <taxon>Pseudomonadota</taxon>
        <taxon>Gammaproteobacteria</taxon>
        <taxon>Vibrionales</taxon>
        <taxon>Vibrionaceae</taxon>
        <taxon>Vibrio</taxon>
    </lineage>
</organism>
<sequence>MNHTEKLMANPEHKEQLDGLDKISVVSYRLGITLFALSLLSLFSAELLCVLELETAPVLREWSINFIAVSAALSAANIHVYDKKVRAIIAWSSWIGLALFIVLPSKEWLYIGFIFITFSGIALKESYCFKVKGLNLVPLLLILSVLVLWMKEPTILAALVGLSGLIYTVLAIEKWKMPLHFDIGNKANYEI</sequence>
<dbReference type="AlphaFoldDB" id="A0A4Y3IK00"/>
<feature type="transmembrane region" description="Helical" evidence="1">
    <location>
        <begin position="59"/>
        <end position="78"/>
    </location>
</feature>